<dbReference type="AlphaFoldDB" id="A0A7J7J362"/>
<accession>A0A7J7J362</accession>
<feature type="compositionally biased region" description="Basic and acidic residues" evidence="1">
    <location>
        <begin position="15"/>
        <end position="28"/>
    </location>
</feature>
<dbReference type="PANTHER" id="PTHR48421">
    <property type="entry name" value="MYCBP-ASSOCIATED PROTEIN"/>
    <property type="match status" value="1"/>
</dbReference>
<organism evidence="2 3">
    <name type="scientific">Bugula neritina</name>
    <name type="common">Brown bryozoan</name>
    <name type="synonym">Sertularia neritina</name>
    <dbReference type="NCBI Taxonomy" id="10212"/>
    <lineage>
        <taxon>Eukaryota</taxon>
        <taxon>Metazoa</taxon>
        <taxon>Spiralia</taxon>
        <taxon>Lophotrochozoa</taxon>
        <taxon>Bryozoa</taxon>
        <taxon>Gymnolaemata</taxon>
        <taxon>Cheilostomatida</taxon>
        <taxon>Flustrina</taxon>
        <taxon>Buguloidea</taxon>
        <taxon>Bugulidae</taxon>
        <taxon>Bugula</taxon>
    </lineage>
</organism>
<proteinExistence type="predicted"/>
<protein>
    <submittedName>
        <fullName evidence="2">Uncharacterized protein</fullName>
    </submittedName>
</protein>
<dbReference type="EMBL" id="VXIV02003184">
    <property type="protein sequence ID" value="KAF6020267.1"/>
    <property type="molecule type" value="Genomic_DNA"/>
</dbReference>
<feature type="compositionally biased region" description="Low complexity" evidence="1">
    <location>
        <begin position="74"/>
        <end position="91"/>
    </location>
</feature>
<evidence type="ECO:0000256" key="1">
    <source>
        <dbReference type="SAM" id="MobiDB-lite"/>
    </source>
</evidence>
<evidence type="ECO:0000313" key="2">
    <source>
        <dbReference type="EMBL" id="KAF6020267.1"/>
    </source>
</evidence>
<gene>
    <name evidence="2" type="ORF">EB796_021449</name>
</gene>
<keyword evidence="3" id="KW-1185">Reference proteome</keyword>
<feature type="region of interest" description="Disordered" evidence="1">
    <location>
        <begin position="12"/>
        <end position="116"/>
    </location>
</feature>
<reference evidence="2" key="1">
    <citation type="submission" date="2020-06" db="EMBL/GenBank/DDBJ databases">
        <title>Draft genome of Bugula neritina, a colonial animal packing powerful symbionts and potential medicines.</title>
        <authorList>
            <person name="Rayko M."/>
        </authorList>
    </citation>
    <scope>NUCLEOTIDE SEQUENCE [LARGE SCALE GENOMIC DNA]</scope>
    <source>
        <strain evidence="2">Kwan_BN1</strain>
    </source>
</reference>
<evidence type="ECO:0000313" key="3">
    <source>
        <dbReference type="Proteomes" id="UP000593567"/>
    </source>
</evidence>
<dbReference type="PANTHER" id="PTHR48421:SF1">
    <property type="entry name" value="MYCBP-ASSOCIATED PROTEIN"/>
    <property type="match status" value="1"/>
</dbReference>
<comment type="caution">
    <text evidence="2">The sequence shown here is derived from an EMBL/GenBank/DDBJ whole genome shotgun (WGS) entry which is preliminary data.</text>
</comment>
<feature type="compositionally biased region" description="Polar residues" evidence="1">
    <location>
        <begin position="100"/>
        <end position="110"/>
    </location>
</feature>
<name>A0A7J7J362_BUGNE</name>
<sequence length="154" mass="16690">MCGHSMRIRHMLGLPEKECGDISDDASRGRTAAPKSTPKATIKEEKKVGKEQPAAKKDAKTKEAAKKSDRASPTKKNPPAKAPAPVAAAAAVEERATPSSLTMEHPSSPTEAGVDAKLEMKYKEKLYIQAYLEMHKLIGDIVDVFEEIKMESSS</sequence>
<feature type="compositionally biased region" description="Basic and acidic residues" evidence="1">
    <location>
        <begin position="41"/>
        <end position="72"/>
    </location>
</feature>
<dbReference type="InterPro" id="IPR032707">
    <property type="entry name" value="MYCBPAP"/>
</dbReference>
<dbReference type="Proteomes" id="UP000593567">
    <property type="component" value="Unassembled WGS sequence"/>
</dbReference>